<gene>
    <name evidence="2" type="ORF">D0Y65_004049</name>
</gene>
<dbReference type="Proteomes" id="UP000289340">
    <property type="component" value="Chromosome 2"/>
</dbReference>
<feature type="region of interest" description="Disordered" evidence="1">
    <location>
        <begin position="1"/>
        <end position="28"/>
    </location>
</feature>
<evidence type="ECO:0000256" key="1">
    <source>
        <dbReference type="SAM" id="MobiDB-lite"/>
    </source>
</evidence>
<dbReference type="AlphaFoldDB" id="A0A445LQ14"/>
<reference evidence="2 3" key="1">
    <citation type="submission" date="2018-09" db="EMBL/GenBank/DDBJ databases">
        <title>A high-quality reference genome of wild soybean provides a powerful tool to mine soybean genomes.</title>
        <authorList>
            <person name="Xie M."/>
            <person name="Chung C.Y.L."/>
            <person name="Li M.-W."/>
            <person name="Wong F.-L."/>
            <person name="Chan T.-F."/>
            <person name="Lam H.-M."/>
        </authorList>
    </citation>
    <scope>NUCLEOTIDE SEQUENCE [LARGE SCALE GENOMIC DNA]</scope>
    <source>
        <strain evidence="3">cv. W05</strain>
        <tissue evidence="2">Hypocotyl of etiolated seedlings</tissue>
    </source>
</reference>
<evidence type="ECO:0000313" key="2">
    <source>
        <dbReference type="EMBL" id="RZC25182.1"/>
    </source>
</evidence>
<dbReference type="EMBL" id="QZWG01000002">
    <property type="protein sequence ID" value="RZC25182.1"/>
    <property type="molecule type" value="Genomic_DNA"/>
</dbReference>
<feature type="compositionally biased region" description="Polar residues" evidence="1">
    <location>
        <begin position="1"/>
        <end position="10"/>
    </location>
</feature>
<organism evidence="2 3">
    <name type="scientific">Glycine soja</name>
    <name type="common">Wild soybean</name>
    <dbReference type="NCBI Taxonomy" id="3848"/>
    <lineage>
        <taxon>Eukaryota</taxon>
        <taxon>Viridiplantae</taxon>
        <taxon>Streptophyta</taxon>
        <taxon>Embryophyta</taxon>
        <taxon>Tracheophyta</taxon>
        <taxon>Spermatophyta</taxon>
        <taxon>Magnoliopsida</taxon>
        <taxon>eudicotyledons</taxon>
        <taxon>Gunneridae</taxon>
        <taxon>Pentapetalae</taxon>
        <taxon>rosids</taxon>
        <taxon>fabids</taxon>
        <taxon>Fabales</taxon>
        <taxon>Fabaceae</taxon>
        <taxon>Papilionoideae</taxon>
        <taxon>50 kb inversion clade</taxon>
        <taxon>NPAAA clade</taxon>
        <taxon>indigoferoid/millettioid clade</taxon>
        <taxon>Phaseoleae</taxon>
        <taxon>Glycine</taxon>
        <taxon>Glycine subgen. Soja</taxon>
    </lineage>
</organism>
<comment type="caution">
    <text evidence="2">The sequence shown here is derived from an EMBL/GenBank/DDBJ whole genome shotgun (WGS) entry which is preliminary data.</text>
</comment>
<proteinExistence type="predicted"/>
<protein>
    <submittedName>
        <fullName evidence="2">Uncharacterized protein</fullName>
    </submittedName>
</protein>
<name>A0A445LQ14_GLYSO</name>
<sequence>MGQSRLTTPNGAIPHRPSTSLFPFSPKSHNPIVGKRKWKREELCGTPRYVELRYHWRVHILWSRRIHILWSRRILKLHMRPDFSNCGYCNRSTHCTNVTLDQSLTYDFEGGDSFASFGDDCERISMEQPKIVEVQSEKEGRVGRIKFQYERRAKANKLGHYMVLPES</sequence>
<accession>A0A445LQ14</accession>
<keyword evidence="3" id="KW-1185">Reference proteome</keyword>
<evidence type="ECO:0000313" key="3">
    <source>
        <dbReference type="Proteomes" id="UP000289340"/>
    </source>
</evidence>